<gene>
    <name evidence="2" type="ORF">ACF05T_33560</name>
</gene>
<feature type="compositionally biased region" description="Basic and acidic residues" evidence="1">
    <location>
        <begin position="63"/>
        <end position="83"/>
    </location>
</feature>
<reference evidence="2 3" key="1">
    <citation type="submission" date="2024-10" db="EMBL/GenBank/DDBJ databases">
        <title>The Natural Products Discovery Center: Release of the First 8490 Sequenced Strains for Exploring Actinobacteria Biosynthetic Diversity.</title>
        <authorList>
            <person name="Kalkreuter E."/>
            <person name="Kautsar S.A."/>
            <person name="Yang D."/>
            <person name="Bader C.D."/>
            <person name="Teijaro C.N."/>
            <person name="Fluegel L."/>
            <person name="Davis C.M."/>
            <person name="Simpson J.R."/>
            <person name="Lauterbach L."/>
            <person name="Steele A.D."/>
            <person name="Gui C."/>
            <person name="Meng S."/>
            <person name="Li G."/>
            <person name="Viehrig K."/>
            <person name="Ye F."/>
            <person name="Su P."/>
            <person name="Kiefer A.F."/>
            <person name="Nichols A."/>
            <person name="Cepeda A.J."/>
            <person name="Yan W."/>
            <person name="Fan B."/>
            <person name="Jiang Y."/>
            <person name="Adhikari A."/>
            <person name="Zheng C.-J."/>
            <person name="Schuster L."/>
            <person name="Cowan T.M."/>
            <person name="Smanski M.J."/>
            <person name="Chevrette M.G."/>
            <person name="De Carvalho L.P.S."/>
            <person name="Shen B."/>
        </authorList>
    </citation>
    <scope>NUCLEOTIDE SEQUENCE [LARGE SCALE GENOMIC DNA]</scope>
    <source>
        <strain evidence="2 3">NPDC015755</strain>
    </source>
</reference>
<proteinExistence type="predicted"/>
<evidence type="ECO:0000256" key="1">
    <source>
        <dbReference type="SAM" id="MobiDB-lite"/>
    </source>
</evidence>
<organism evidence="2 3">
    <name type="scientific">Streptomyces lateritius</name>
    <dbReference type="NCBI Taxonomy" id="67313"/>
    <lineage>
        <taxon>Bacteria</taxon>
        <taxon>Bacillati</taxon>
        <taxon>Actinomycetota</taxon>
        <taxon>Actinomycetes</taxon>
        <taxon>Kitasatosporales</taxon>
        <taxon>Streptomycetaceae</taxon>
        <taxon>Streptomyces</taxon>
    </lineage>
</organism>
<sequence>MLTTETAMAMGATLSPVKMPQLSLAGLWKWINENPLDTPDQQGGTARGKSHHASSDATSAEGDAGRKPGKGKGELDAFERPNDRPGTSKTGAAKGNAKSFDARTSKRDAKKSTATSDFYVNADGSTTVRHFAGRTNVKAADGSWKPIDTRLTEDTDGRLQQRTNSLDVEFAPDAADQQLASVDFGSGRSLGYAL</sequence>
<protein>
    <submittedName>
        <fullName evidence="2">Uncharacterized protein</fullName>
    </submittedName>
</protein>
<feature type="region of interest" description="Disordered" evidence="1">
    <location>
        <begin position="33"/>
        <end position="116"/>
    </location>
</feature>
<evidence type="ECO:0000313" key="2">
    <source>
        <dbReference type="EMBL" id="MFF8280935.1"/>
    </source>
</evidence>
<feature type="non-terminal residue" evidence="2">
    <location>
        <position position="194"/>
    </location>
</feature>
<keyword evidence="3" id="KW-1185">Reference proteome</keyword>
<dbReference type="EMBL" id="JBIBSM010000027">
    <property type="protein sequence ID" value="MFF8280935.1"/>
    <property type="molecule type" value="Genomic_DNA"/>
</dbReference>
<evidence type="ECO:0000313" key="3">
    <source>
        <dbReference type="Proteomes" id="UP001603013"/>
    </source>
</evidence>
<name>A0ABW6YMC5_9ACTN</name>
<dbReference type="Proteomes" id="UP001603013">
    <property type="component" value="Unassembled WGS sequence"/>
</dbReference>
<feature type="compositionally biased region" description="Basic and acidic residues" evidence="1">
    <location>
        <begin position="100"/>
        <end position="111"/>
    </location>
</feature>
<accession>A0ABW6YMC5</accession>
<dbReference type="RefSeq" id="WP_391937701.1">
    <property type="nucleotide sequence ID" value="NZ_JBIBSM010000027.1"/>
</dbReference>
<comment type="caution">
    <text evidence="2">The sequence shown here is derived from an EMBL/GenBank/DDBJ whole genome shotgun (WGS) entry which is preliminary data.</text>
</comment>